<dbReference type="AlphaFoldDB" id="A0A8H6RMW2"/>
<dbReference type="EMBL" id="JABCIY010000041">
    <property type="protein sequence ID" value="KAF7195271.1"/>
    <property type="molecule type" value="Genomic_DNA"/>
</dbReference>
<accession>A0A8H6RMW2</accession>
<dbReference type="InterPro" id="IPR052895">
    <property type="entry name" value="HetReg/Transcr_Mod"/>
</dbReference>
<comment type="caution">
    <text evidence="3">The sequence shown here is derived from an EMBL/GenBank/DDBJ whole genome shotgun (WGS) entry which is preliminary data.</text>
</comment>
<dbReference type="Proteomes" id="UP000660729">
    <property type="component" value="Unassembled WGS sequence"/>
</dbReference>
<feature type="region of interest" description="Disordered" evidence="1">
    <location>
        <begin position="398"/>
        <end position="422"/>
    </location>
</feature>
<dbReference type="InterPro" id="IPR010730">
    <property type="entry name" value="HET"/>
</dbReference>
<dbReference type="OrthoDB" id="3773119at2759"/>
<sequence>MQCLDYTDLYRTAPLHDPNTQIRLLRATQLEEKYLSYDFIVCDLSDAPPYDAISYTWGDPNERGFIRVNNVPISVTWNCRYALWQARQLGSIYTWIDAVCINQANLEEKGAQVAFMYSIYQSAAEVLACIGPPDDASERIYAALMEFDNEAGFDFDDRVESNNYKDGSPAMTWLAHKGDSFCEVLWQDYEQFSSRPYISRLWIVQELHAGGPGVNIIFGAIGSRWKLVIALFMTLEHLYFNRDTENSLAHVHELTQGLSRDFGSLCALSQNLLCFDVRDRVYGTLHLFDWQRAGITPLQPDYTKSPFELLVTMAPLILESARGSFWPLADLVQVFEIKASDPHLQPYLSCHGMCPVQSQHGYRQWEVPMDFQVQFDQVTKCCEKETRCVLQCGKSSKCSVSRGSTSSINRSRSTPNSHGKGLAHDSVCETIAEGWSDSAPGYSAQYIVPRSTEAGDVVVLFHFRRITSSLVIREESDQETITIIGKAEYLSSRSVSSKYAPYSSPSWRYAMVTMEATIEEMIGFLVPYDPAFVFKLPRIVAFRTLNGKPRLQRTQDGRTVRTISVRQEWDSKHLFSEQCR</sequence>
<evidence type="ECO:0000259" key="2">
    <source>
        <dbReference type="Pfam" id="PF06985"/>
    </source>
</evidence>
<dbReference type="PANTHER" id="PTHR24148">
    <property type="entry name" value="ANKYRIN REPEAT DOMAIN-CONTAINING PROTEIN 39 HOMOLOG-RELATED"/>
    <property type="match status" value="1"/>
</dbReference>
<proteinExistence type="predicted"/>
<dbReference type="PANTHER" id="PTHR24148:SF73">
    <property type="entry name" value="HET DOMAIN PROTEIN (AFU_ORTHOLOGUE AFUA_8G01020)"/>
    <property type="match status" value="1"/>
</dbReference>
<dbReference type="Pfam" id="PF06985">
    <property type="entry name" value="HET"/>
    <property type="match status" value="1"/>
</dbReference>
<organism evidence="3 4">
    <name type="scientific">Pseudocercospora fuligena</name>
    <dbReference type="NCBI Taxonomy" id="685502"/>
    <lineage>
        <taxon>Eukaryota</taxon>
        <taxon>Fungi</taxon>
        <taxon>Dikarya</taxon>
        <taxon>Ascomycota</taxon>
        <taxon>Pezizomycotina</taxon>
        <taxon>Dothideomycetes</taxon>
        <taxon>Dothideomycetidae</taxon>
        <taxon>Mycosphaerellales</taxon>
        <taxon>Mycosphaerellaceae</taxon>
        <taxon>Pseudocercospora</taxon>
    </lineage>
</organism>
<reference evidence="3" key="1">
    <citation type="submission" date="2020-04" db="EMBL/GenBank/DDBJ databases">
        <title>Draft genome resource of the tomato pathogen Pseudocercospora fuligena.</title>
        <authorList>
            <person name="Zaccaron A."/>
        </authorList>
    </citation>
    <scope>NUCLEOTIDE SEQUENCE</scope>
    <source>
        <strain evidence="3">PF001</strain>
    </source>
</reference>
<evidence type="ECO:0000313" key="4">
    <source>
        <dbReference type="Proteomes" id="UP000660729"/>
    </source>
</evidence>
<feature type="domain" description="Heterokaryon incompatibility" evidence="2">
    <location>
        <begin position="50"/>
        <end position="206"/>
    </location>
</feature>
<evidence type="ECO:0000256" key="1">
    <source>
        <dbReference type="SAM" id="MobiDB-lite"/>
    </source>
</evidence>
<feature type="compositionally biased region" description="Polar residues" evidence="1">
    <location>
        <begin position="398"/>
        <end position="417"/>
    </location>
</feature>
<protein>
    <submittedName>
        <fullName evidence="3">Heterokaryon incompatibility protein 6, OR allele</fullName>
    </submittedName>
</protein>
<evidence type="ECO:0000313" key="3">
    <source>
        <dbReference type="EMBL" id="KAF7195271.1"/>
    </source>
</evidence>
<name>A0A8H6RMW2_9PEZI</name>
<keyword evidence="4" id="KW-1185">Reference proteome</keyword>
<gene>
    <name evidence="3" type="ORF">HII31_03477</name>
</gene>